<evidence type="ECO:0000313" key="4">
    <source>
        <dbReference type="Proteomes" id="UP000192578"/>
    </source>
</evidence>
<dbReference type="AlphaFoldDB" id="A0A1W0WGI9"/>
<protein>
    <recommendedName>
        <fullName evidence="5">Receptor ligand binding region domain-containing protein</fullName>
    </recommendedName>
</protein>
<name>A0A1W0WGI9_HYPEX</name>
<dbReference type="InterPro" id="IPR028082">
    <property type="entry name" value="Peripla_BP_I"/>
</dbReference>
<feature type="transmembrane region" description="Helical" evidence="1">
    <location>
        <begin position="515"/>
        <end position="532"/>
    </location>
</feature>
<organism evidence="3 4">
    <name type="scientific">Hypsibius exemplaris</name>
    <name type="common">Freshwater tardigrade</name>
    <dbReference type="NCBI Taxonomy" id="2072580"/>
    <lineage>
        <taxon>Eukaryota</taxon>
        <taxon>Metazoa</taxon>
        <taxon>Ecdysozoa</taxon>
        <taxon>Tardigrada</taxon>
        <taxon>Eutardigrada</taxon>
        <taxon>Parachela</taxon>
        <taxon>Hypsibioidea</taxon>
        <taxon>Hypsibiidae</taxon>
        <taxon>Hypsibius</taxon>
    </lineage>
</organism>
<dbReference type="Gene3D" id="3.40.50.2300">
    <property type="match status" value="1"/>
</dbReference>
<dbReference type="EMBL" id="MTYJ01000106">
    <property type="protein sequence ID" value="OQV14318.1"/>
    <property type="molecule type" value="Genomic_DNA"/>
</dbReference>
<sequence>MDGIVTAVLLHLLFGIVMGSRLPRIALASTGVLVPEANTSSTDAIQTHGPGIDLGVEHLQRTYGGIFNFSHTYLMEPSRPTVTLLLDDVQDFAAKFFYQNADADGISFLSSCTVEQNKILSFTKATESLLGCSTGSVPVSSIESNENCFSLSLYPGSVAMQFIYALLMKHGWTNLAALVDLPNVPAEPLSRGFRALFQERFNGLDPSFQFIRYSEVVYSSKQGYSEIERALRTIAETSRVIFLFGSGKSFLMALRTAAKLGMTNGEYVFFMLSFNRLGPSLDKLDDAWWKVTDDKDESPIANRGYVSAATIVISFRLPYSDGIDTPGIRDLRSRIVAIARRNYNMNYPRGLLNETYAQTGRILNGLEFGTALRKKTFRLPTGVSSFSARGERDLDMIGEIVDPRTGNYVHSLLYNPESGEISDTWDIKTIWPGGHWPPPNEPLCGYLGSRCSNDNEGYILQTQLPAGVAAAIILLTIIWLSGKWIRDQQRQQILWWLLDHSLLVTKGGNRRGRSLLFALGAFAASFCIYPRGKMNSSETNSYAASIRKL</sequence>
<feature type="chain" id="PRO_5013297595" description="Receptor ligand binding region domain-containing protein" evidence="2">
    <location>
        <begin position="20"/>
        <end position="549"/>
    </location>
</feature>
<feature type="transmembrane region" description="Helical" evidence="1">
    <location>
        <begin position="458"/>
        <end position="480"/>
    </location>
</feature>
<evidence type="ECO:0000256" key="1">
    <source>
        <dbReference type="SAM" id="Phobius"/>
    </source>
</evidence>
<evidence type="ECO:0008006" key="5">
    <source>
        <dbReference type="Google" id="ProtNLM"/>
    </source>
</evidence>
<keyword evidence="1" id="KW-1133">Transmembrane helix</keyword>
<evidence type="ECO:0000256" key="2">
    <source>
        <dbReference type="SAM" id="SignalP"/>
    </source>
</evidence>
<reference evidence="4" key="1">
    <citation type="submission" date="2017-01" db="EMBL/GenBank/DDBJ databases">
        <title>Comparative genomics of anhydrobiosis in the tardigrade Hypsibius dujardini.</title>
        <authorList>
            <person name="Yoshida Y."/>
            <person name="Koutsovoulos G."/>
            <person name="Laetsch D."/>
            <person name="Stevens L."/>
            <person name="Kumar S."/>
            <person name="Horikawa D."/>
            <person name="Ishino K."/>
            <person name="Komine S."/>
            <person name="Tomita M."/>
            <person name="Blaxter M."/>
            <person name="Arakawa K."/>
        </authorList>
    </citation>
    <scope>NUCLEOTIDE SEQUENCE [LARGE SCALE GENOMIC DNA]</scope>
    <source>
        <strain evidence="4">Z151</strain>
    </source>
</reference>
<accession>A0A1W0WGI9</accession>
<keyword evidence="1" id="KW-0812">Transmembrane</keyword>
<dbReference type="Proteomes" id="UP000192578">
    <property type="component" value="Unassembled WGS sequence"/>
</dbReference>
<comment type="caution">
    <text evidence="3">The sequence shown here is derived from an EMBL/GenBank/DDBJ whole genome shotgun (WGS) entry which is preliminary data.</text>
</comment>
<keyword evidence="4" id="KW-1185">Reference proteome</keyword>
<proteinExistence type="predicted"/>
<evidence type="ECO:0000313" key="3">
    <source>
        <dbReference type="EMBL" id="OQV14318.1"/>
    </source>
</evidence>
<feature type="signal peptide" evidence="2">
    <location>
        <begin position="1"/>
        <end position="19"/>
    </location>
</feature>
<keyword evidence="2" id="KW-0732">Signal</keyword>
<gene>
    <name evidence="3" type="ORF">BV898_11438</name>
</gene>
<dbReference type="SUPFAM" id="SSF53822">
    <property type="entry name" value="Periplasmic binding protein-like I"/>
    <property type="match status" value="1"/>
</dbReference>
<keyword evidence="1" id="KW-0472">Membrane</keyword>